<protein>
    <submittedName>
        <fullName evidence="1">Uncharacterized protein</fullName>
    </submittedName>
</protein>
<keyword evidence="1" id="KW-0614">Plasmid</keyword>
<evidence type="ECO:0000313" key="1">
    <source>
        <dbReference type="EMBL" id="QEP30438.1"/>
    </source>
</evidence>
<sequence length="112" mass="12340">MRDLTPVLLENGFRDAIRDGGTLEIHCVAEVEHNGNDVNGQWKFFVREEFDGQDVRSVLALQRNVQHRVIKTARGVVSLAAWFGATSVSLPLVRGGIGVCEVDQTRIKPGKA</sequence>
<gene>
    <name evidence="1" type="ORF">C6Y53_19675</name>
</gene>
<name>A0A5C2H1V7_9RHOB</name>
<evidence type="ECO:0000313" key="2">
    <source>
        <dbReference type="Proteomes" id="UP000237655"/>
    </source>
</evidence>
<geneLocation type="plasmid" evidence="1 2">
    <name>p1</name>
</geneLocation>
<dbReference type="KEGG" id="thas:C6Y53_19675"/>
<accession>A0A5C2H1V7</accession>
<organism evidence="1 2">
    <name type="scientific">Pukyongiella litopenaei</name>
    <dbReference type="NCBI Taxonomy" id="2605946"/>
    <lineage>
        <taxon>Bacteria</taxon>
        <taxon>Pseudomonadati</taxon>
        <taxon>Pseudomonadota</taxon>
        <taxon>Alphaproteobacteria</taxon>
        <taxon>Rhodobacterales</taxon>
        <taxon>Paracoccaceae</taxon>
        <taxon>Pukyongiella</taxon>
    </lineage>
</organism>
<reference evidence="1 2" key="1">
    <citation type="submission" date="2019-09" db="EMBL/GenBank/DDBJ databases">
        <title>Novel bacterium SH-1.</title>
        <authorList>
            <person name="Kim Y.-S."/>
            <person name="Kim K.-H."/>
        </authorList>
    </citation>
    <scope>NUCLEOTIDE SEQUENCE [LARGE SCALE GENOMIC DNA]</scope>
    <source>
        <strain evidence="1 2">SH-1</strain>
        <plasmid evidence="1 2">p1</plasmid>
    </source>
</reference>
<dbReference type="Proteomes" id="UP000237655">
    <property type="component" value="Plasmid p1"/>
</dbReference>
<dbReference type="EMBL" id="CP043619">
    <property type="protein sequence ID" value="QEP30438.1"/>
    <property type="molecule type" value="Genomic_DNA"/>
</dbReference>
<dbReference type="RefSeq" id="WP_149615653.1">
    <property type="nucleotide sequence ID" value="NZ_CP043619.1"/>
</dbReference>
<dbReference type="AlphaFoldDB" id="A0A5C2H1V7"/>
<keyword evidence="2" id="KW-1185">Reference proteome</keyword>
<proteinExistence type="predicted"/>